<dbReference type="NCBIfam" id="TIGR01469">
    <property type="entry name" value="cobA_cysG_Cterm"/>
    <property type="match status" value="1"/>
</dbReference>
<dbReference type="NCBIfam" id="NF004790">
    <property type="entry name" value="PRK06136.1"/>
    <property type="match status" value="1"/>
</dbReference>
<keyword evidence="6" id="KW-0627">Porphyrin biosynthesis</keyword>
<dbReference type="Pfam" id="PF00590">
    <property type="entry name" value="TP_methylase"/>
    <property type="match status" value="1"/>
</dbReference>
<accession>A0A285VMD8</accession>
<keyword evidence="3 10" id="KW-0489">Methyltransferase</keyword>
<dbReference type="GO" id="GO:0019354">
    <property type="term" value="P:siroheme biosynthetic process"/>
    <property type="evidence" value="ECO:0007669"/>
    <property type="project" value="UniProtKB-UniPathway"/>
</dbReference>
<comment type="pathway">
    <text evidence="7">Porphyrin-containing compound metabolism; siroheme biosynthesis; precorrin-2 from uroporphyrinogen III: step 1/1.</text>
</comment>
<evidence type="ECO:0000313" key="10">
    <source>
        <dbReference type="EMBL" id="SOC54386.1"/>
    </source>
</evidence>
<dbReference type="SUPFAM" id="SSF53790">
    <property type="entry name" value="Tetrapyrrole methylase"/>
    <property type="match status" value="1"/>
</dbReference>
<evidence type="ECO:0000259" key="9">
    <source>
        <dbReference type="Pfam" id="PF00590"/>
    </source>
</evidence>
<feature type="domain" description="Tetrapyrrole methylase" evidence="9">
    <location>
        <begin position="52"/>
        <end position="262"/>
    </location>
</feature>
<dbReference type="InterPro" id="IPR035996">
    <property type="entry name" value="4pyrrol_Methylase_sf"/>
</dbReference>
<dbReference type="UniPathway" id="UPA00262">
    <property type="reaction ID" value="UER00211"/>
</dbReference>
<evidence type="ECO:0000256" key="6">
    <source>
        <dbReference type="ARBA" id="ARBA00023244"/>
    </source>
</evidence>
<sequence length="306" mass="32575">MLGLMKRWKRPDTSIASVSALLASWWPGTREDHSGAPLAHTPAVGRATRPGHVYLVGAGAGSADLLTLRAWRLLTQADAIVYDRLIGDDILAMIPPQRERYDVGKARGYHSVPQAEIGTLLARLAREGKSVVRLKGGDPGIFGRMGEELAVLAEAGLPTEIVPGITAASATAASLGMPLTDRAHAQQLRLVTAQHCREGGEPNWHALARRDETLVFYMGLSKVTEICQGLRDAGLPDDWPIMLAANASLPEQRTLIGTLSDMPDKLAATPLPSPCLIVVGSVVKMAGVAHQAGRVAREVCDESVAL</sequence>
<dbReference type="InterPro" id="IPR014776">
    <property type="entry name" value="4pyrrole_Mease_sub2"/>
</dbReference>
<dbReference type="RefSeq" id="WP_245846363.1">
    <property type="nucleotide sequence ID" value="NZ_OBQJ01000003.1"/>
</dbReference>
<comment type="pathway">
    <text evidence="8">Cofactor biosynthesis; adenosylcobalamin biosynthesis; precorrin-2 from uroporphyrinogen III: step 1/1.</text>
</comment>
<evidence type="ECO:0000313" key="11">
    <source>
        <dbReference type="Proteomes" id="UP000219023"/>
    </source>
</evidence>
<evidence type="ECO:0000256" key="8">
    <source>
        <dbReference type="ARBA" id="ARBA00060548"/>
    </source>
</evidence>
<keyword evidence="5" id="KW-0949">S-adenosyl-L-methionine</keyword>
<dbReference type="InterPro" id="IPR000878">
    <property type="entry name" value="4pyrrol_Mease"/>
</dbReference>
<dbReference type="InterPro" id="IPR006366">
    <property type="entry name" value="CobA/CysG_C"/>
</dbReference>
<evidence type="ECO:0000256" key="3">
    <source>
        <dbReference type="ARBA" id="ARBA00022603"/>
    </source>
</evidence>
<dbReference type="PANTHER" id="PTHR45790">
    <property type="entry name" value="SIROHEME SYNTHASE-RELATED"/>
    <property type="match status" value="1"/>
</dbReference>
<evidence type="ECO:0000256" key="5">
    <source>
        <dbReference type="ARBA" id="ARBA00022691"/>
    </source>
</evidence>
<dbReference type="AlphaFoldDB" id="A0A285VMD8"/>
<reference evidence="10 11" key="1">
    <citation type="submission" date="2017-08" db="EMBL/GenBank/DDBJ databases">
        <authorList>
            <person name="de Groot N.N."/>
        </authorList>
    </citation>
    <scope>NUCLEOTIDE SEQUENCE [LARGE SCALE GENOMIC DNA]</scope>
    <source>
        <strain evidence="10 11">USBA 855</strain>
    </source>
</reference>
<dbReference type="GO" id="GO:0032259">
    <property type="term" value="P:methylation"/>
    <property type="evidence" value="ECO:0007669"/>
    <property type="project" value="UniProtKB-KW"/>
</dbReference>
<keyword evidence="4 10" id="KW-0808">Transferase</keyword>
<dbReference type="Gene3D" id="3.40.1010.10">
    <property type="entry name" value="Cobalt-precorrin-4 Transmethylase, Domain 1"/>
    <property type="match status" value="1"/>
</dbReference>
<protein>
    <recommendedName>
        <fullName evidence="2">uroporphyrinogen-III C-methyltransferase</fullName>
        <ecNumber evidence="2">2.1.1.107</ecNumber>
    </recommendedName>
</protein>
<evidence type="ECO:0000256" key="1">
    <source>
        <dbReference type="ARBA" id="ARBA00005879"/>
    </source>
</evidence>
<gene>
    <name evidence="10" type="ORF">SAMN05421509_103336</name>
</gene>
<organism evidence="10 11">
    <name type="scientific">Chromohalobacter canadensis</name>
    <dbReference type="NCBI Taxonomy" id="141389"/>
    <lineage>
        <taxon>Bacteria</taxon>
        <taxon>Pseudomonadati</taxon>
        <taxon>Pseudomonadota</taxon>
        <taxon>Gammaproteobacteria</taxon>
        <taxon>Oceanospirillales</taxon>
        <taxon>Halomonadaceae</taxon>
        <taxon>Chromohalobacter</taxon>
    </lineage>
</organism>
<evidence type="ECO:0000256" key="2">
    <source>
        <dbReference type="ARBA" id="ARBA00012162"/>
    </source>
</evidence>
<dbReference type="FunFam" id="3.40.1010.10:FF:000001">
    <property type="entry name" value="Siroheme synthase"/>
    <property type="match status" value="1"/>
</dbReference>
<dbReference type="InterPro" id="IPR050161">
    <property type="entry name" value="Siro_Cobalamin_biosynth"/>
</dbReference>
<comment type="similarity">
    <text evidence="1">Belongs to the precorrin methyltransferase family.</text>
</comment>
<dbReference type="EC" id="2.1.1.107" evidence="2"/>
<dbReference type="EMBL" id="OBQJ01000003">
    <property type="protein sequence ID" value="SOC54386.1"/>
    <property type="molecule type" value="Genomic_DNA"/>
</dbReference>
<dbReference type="Gene3D" id="3.30.950.10">
    <property type="entry name" value="Methyltransferase, Cobalt-precorrin-4 Transmethylase, Domain 2"/>
    <property type="match status" value="1"/>
</dbReference>
<dbReference type="PANTHER" id="PTHR45790:SF3">
    <property type="entry name" value="S-ADENOSYL-L-METHIONINE-DEPENDENT UROPORPHYRINOGEN III METHYLTRANSFERASE, CHLOROPLASTIC"/>
    <property type="match status" value="1"/>
</dbReference>
<evidence type="ECO:0000256" key="4">
    <source>
        <dbReference type="ARBA" id="ARBA00022679"/>
    </source>
</evidence>
<dbReference type="Proteomes" id="UP000219023">
    <property type="component" value="Unassembled WGS sequence"/>
</dbReference>
<dbReference type="GO" id="GO:0004851">
    <property type="term" value="F:uroporphyrin-III C-methyltransferase activity"/>
    <property type="evidence" value="ECO:0007669"/>
    <property type="project" value="UniProtKB-EC"/>
</dbReference>
<proteinExistence type="inferred from homology"/>
<name>A0A285VMD8_9GAMM</name>
<dbReference type="InterPro" id="IPR014777">
    <property type="entry name" value="4pyrrole_Mease_sub1"/>
</dbReference>
<dbReference type="CDD" id="cd11642">
    <property type="entry name" value="SUMT"/>
    <property type="match status" value="1"/>
</dbReference>
<evidence type="ECO:0000256" key="7">
    <source>
        <dbReference type="ARBA" id="ARBA00025705"/>
    </source>
</evidence>